<evidence type="ECO:0000313" key="3">
    <source>
        <dbReference type="Proteomes" id="UP001205046"/>
    </source>
</evidence>
<dbReference type="EMBL" id="JALXMO010000008">
    <property type="protein sequence ID" value="MCT1606725.1"/>
    <property type="molecule type" value="Genomic_DNA"/>
</dbReference>
<dbReference type="Pfam" id="PF11855">
    <property type="entry name" value="DUF3375"/>
    <property type="match status" value="1"/>
</dbReference>
<dbReference type="RefSeq" id="WP_260072820.1">
    <property type="nucleotide sequence ID" value="NZ_JALXMO010000008.1"/>
</dbReference>
<evidence type="ECO:0000313" key="2">
    <source>
        <dbReference type="EMBL" id="MCT1606725.1"/>
    </source>
</evidence>
<dbReference type="Proteomes" id="UP001205046">
    <property type="component" value="Unassembled WGS sequence"/>
</dbReference>
<gene>
    <name evidence="2" type="ORF">M3B43_05160</name>
</gene>
<feature type="coiled-coil region" evidence="1">
    <location>
        <begin position="168"/>
        <end position="230"/>
    </location>
</feature>
<organism evidence="2 3">
    <name type="scientific">Nesterenkonia massiliensis</name>
    <dbReference type="NCBI Taxonomy" id="1232429"/>
    <lineage>
        <taxon>Bacteria</taxon>
        <taxon>Bacillati</taxon>
        <taxon>Actinomycetota</taxon>
        <taxon>Actinomycetes</taxon>
        <taxon>Micrococcales</taxon>
        <taxon>Micrococcaceae</taxon>
        <taxon>Nesterenkonia</taxon>
    </lineage>
</organism>
<evidence type="ECO:0000256" key="1">
    <source>
        <dbReference type="SAM" id="Coils"/>
    </source>
</evidence>
<dbReference type="InterPro" id="IPR021804">
    <property type="entry name" value="DUF3375"/>
</dbReference>
<accession>A0ABT2HQB5</accession>
<protein>
    <submittedName>
        <fullName evidence="2">DUF3375 domain-containing protein</fullName>
    </submittedName>
</protein>
<keyword evidence="1" id="KW-0175">Coiled coil</keyword>
<reference evidence="2 3" key="1">
    <citation type="submission" date="2022-04" db="EMBL/GenBank/DDBJ databases">
        <title>Human microbiome associated bacterial genomes.</title>
        <authorList>
            <person name="Sandstrom S."/>
            <person name="Salamzade R."/>
            <person name="Kalan L.R."/>
        </authorList>
    </citation>
    <scope>NUCLEOTIDE SEQUENCE [LARGE SCALE GENOMIC DNA]</scope>
    <source>
        <strain evidence="3">p3-SID767</strain>
    </source>
</reference>
<comment type="caution">
    <text evidence="2">The sequence shown here is derived from an EMBL/GenBank/DDBJ whole genome shotgun (WGS) entry which is preliminary data.</text>
</comment>
<name>A0ABT2HQB5_9MICC</name>
<keyword evidence="3" id="KW-1185">Reference proteome</keyword>
<proteinExistence type="predicted"/>
<sequence length="497" mass="56769">MDRGQHRRIAAAQKGNTMDFEQVSSLRERHPAWRLLRRDHAPLILSFLGSYYLEGGRGAQPAHEVAGALEDHLYTLNAPYPEAPPFPRTAEEYLEDWASAESGWLRRFYPAGSDELHYDAAPALEKAHSWISSLQVRPFIATESRLQTAVDLLRQITLGTEDDPQVRLAELRRRREEIDREIQQIEKDPQSGLLDPTSVRDRYQQFASTARELLSDFREVEENFRRLDRTAREKIATWGGSKGELLEELVRTRSNITTTDQGRSFQAFYDLLLSQTRQNELSELLARVYELDEVEPDLRLRTIHHDWADAAERTQQTVRQISEQLRRFLDDQIWVENRRVLELVRSIETAALSIRQNAGVLEPNMGLEVDDQGIGIDMIMERPLFQLQPEADVDSAVEVAHAQDISTSALVSQTFVDQGKLAQQLRAVVPPGASVLLEDVIQMYPVQQGAAEILGYLSLKDEDIDVVIEDEGDTVIEYQEAGEPRRARLSRVVVKRR</sequence>